<dbReference type="InterPro" id="IPR009100">
    <property type="entry name" value="AcylCoA_DH/oxidase_NM_dom_sf"/>
</dbReference>
<evidence type="ECO:0000259" key="6">
    <source>
        <dbReference type="Pfam" id="PF02770"/>
    </source>
</evidence>
<dbReference type="PANTHER" id="PTHR43884">
    <property type="entry name" value="ACYL-COA DEHYDROGENASE"/>
    <property type="match status" value="1"/>
</dbReference>
<feature type="non-terminal residue" evidence="7">
    <location>
        <position position="115"/>
    </location>
</feature>
<dbReference type="Pfam" id="PF02770">
    <property type="entry name" value="Acyl-CoA_dh_M"/>
    <property type="match status" value="1"/>
</dbReference>
<dbReference type="InterPro" id="IPR046373">
    <property type="entry name" value="Acyl-CoA_Oxase/DH_mid-dom_sf"/>
</dbReference>
<dbReference type="PANTHER" id="PTHR43884:SF12">
    <property type="entry name" value="ISOVALERYL-COA DEHYDROGENASE, MITOCHONDRIAL-RELATED"/>
    <property type="match status" value="1"/>
</dbReference>
<dbReference type="Gene3D" id="1.20.140.10">
    <property type="entry name" value="Butyryl-CoA Dehydrogenase, subunit A, domain 3"/>
    <property type="match status" value="1"/>
</dbReference>
<comment type="similarity">
    <text evidence="2">Belongs to the acyl-CoA dehydrogenase family.</text>
</comment>
<evidence type="ECO:0000313" key="7">
    <source>
        <dbReference type="EMBL" id="CAL4099496.1"/>
    </source>
</evidence>
<keyword evidence="8" id="KW-1185">Reference proteome</keyword>
<organism evidence="7 8">
    <name type="scientific">Meganyctiphanes norvegica</name>
    <name type="common">Northern krill</name>
    <name type="synonym">Thysanopoda norvegica</name>
    <dbReference type="NCBI Taxonomy" id="48144"/>
    <lineage>
        <taxon>Eukaryota</taxon>
        <taxon>Metazoa</taxon>
        <taxon>Ecdysozoa</taxon>
        <taxon>Arthropoda</taxon>
        <taxon>Crustacea</taxon>
        <taxon>Multicrustacea</taxon>
        <taxon>Malacostraca</taxon>
        <taxon>Eumalacostraca</taxon>
        <taxon>Eucarida</taxon>
        <taxon>Euphausiacea</taxon>
        <taxon>Euphausiidae</taxon>
        <taxon>Meganyctiphanes</taxon>
    </lineage>
</organism>
<comment type="caution">
    <text evidence="7">The sequence shown here is derived from an EMBL/GenBank/DDBJ whole genome shotgun (WGS) entry which is preliminary data.</text>
</comment>
<comment type="cofactor">
    <cofactor evidence="1">
        <name>FAD</name>
        <dbReference type="ChEBI" id="CHEBI:57692"/>
    </cofactor>
</comment>
<feature type="domain" description="Acyl-CoA oxidase/dehydrogenase middle" evidence="6">
    <location>
        <begin position="3"/>
        <end position="79"/>
    </location>
</feature>
<feature type="non-terminal residue" evidence="7">
    <location>
        <position position="1"/>
    </location>
</feature>
<evidence type="ECO:0000256" key="5">
    <source>
        <dbReference type="ARBA" id="ARBA00023002"/>
    </source>
</evidence>
<name>A0AAV2QWI7_MEGNR</name>
<dbReference type="AlphaFoldDB" id="A0AAV2QWI7"/>
<reference evidence="7 8" key="1">
    <citation type="submission" date="2024-05" db="EMBL/GenBank/DDBJ databases">
        <authorList>
            <person name="Wallberg A."/>
        </authorList>
    </citation>
    <scope>NUCLEOTIDE SEQUENCE [LARGE SCALE GENOMIC DNA]</scope>
</reference>
<evidence type="ECO:0000256" key="1">
    <source>
        <dbReference type="ARBA" id="ARBA00001974"/>
    </source>
</evidence>
<proteinExistence type="inferred from homology"/>
<protein>
    <recommendedName>
        <fullName evidence="6">Acyl-CoA oxidase/dehydrogenase middle domain-containing protein</fullName>
    </recommendedName>
</protein>
<evidence type="ECO:0000256" key="3">
    <source>
        <dbReference type="ARBA" id="ARBA00022630"/>
    </source>
</evidence>
<evidence type="ECO:0000313" key="8">
    <source>
        <dbReference type="Proteomes" id="UP001497623"/>
    </source>
</evidence>
<sequence>AYQDGEDWILNGSKTFISNGWMCDVVIVCAITNPKAKSAAHGISLFLVEDGMPGFRKGKKLNKMGMKAQDTAELFFDDVRLPASALLGKSNKGFYYLMNELPRERQMIASMATAN</sequence>
<keyword evidence="4" id="KW-0274">FAD</keyword>
<evidence type="ECO:0000256" key="2">
    <source>
        <dbReference type="ARBA" id="ARBA00009347"/>
    </source>
</evidence>
<keyword evidence="5" id="KW-0560">Oxidoreductase</keyword>
<dbReference type="GO" id="GO:0003995">
    <property type="term" value="F:acyl-CoA dehydrogenase activity"/>
    <property type="evidence" value="ECO:0007669"/>
    <property type="project" value="TreeGrafter"/>
</dbReference>
<dbReference type="Gene3D" id="2.40.110.10">
    <property type="entry name" value="Butyryl-CoA Dehydrogenase, subunit A, domain 2"/>
    <property type="match status" value="1"/>
</dbReference>
<dbReference type="Proteomes" id="UP001497623">
    <property type="component" value="Unassembled WGS sequence"/>
</dbReference>
<keyword evidence="3" id="KW-0285">Flavoprotein</keyword>
<accession>A0AAV2QWI7</accession>
<dbReference type="FunFam" id="2.40.110.10:FF:000002">
    <property type="entry name" value="Acyl-CoA dehydrogenase fadE12"/>
    <property type="match status" value="1"/>
</dbReference>
<dbReference type="SUPFAM" id="SSF56645">
    <property type="entry name" value="Acyl-CoA dehydrogenase NM domain-like"/>
    <property type="match status" value="1"/>
</dbReference>
<evidence type="ECO:0000256" key="4">
    <source>
        <dbReference type="ARBA" id="ARBA00022827"/>
    </source>
</evidence>
<gene>
    <name evidence="7" type="ORF">MNOR_LOCUS16500</name>
</gene>
<dbReference type="EMBL" id="CAXKWB010010876">
    <property type="protein sequence ID" value="CAL4099496.1"/>
    <property type="molecule type" value="Genomic_DNA"/>
</dbReference>
<dbReference type="InterPro" id="IPR006091">
    <property type="entry name" value="Acyl-CoA_Oxase/DH_mid-dom"/>
</dbReference>